<reference evidence="3" key="1">
    <citation type="submission" date="2025-08" db="UniProtKB">
        <authorList>
            <consortium name="RefSeq"/>
        </authorList>
    </citation>
    <scope>IDENTIFICATION</scope>
</reference>
<organism evidence="2 3">
    <name type="scientific">Diaphorina citri</name>
    <name type="common">Asian citrus psyllid</name>
    <dbReference type="NCBI Taxonomy" id="121845"/>
    <lineage>
        <taxon>Eukaryota</taxon>
        <taxon>Metazoa</taxon>
        <taxon>Ecdysozoa</taxon>
        <taxon>Arthropoda</taxon>
        <taxon>Hexapoda</taxon>
        <taxon>Insecta</taxon>
        <taxon>Pterygota</taxon>
        <taxon>Neoptera</taxon>
        <taxon>Paraneoptera</taxon>
        <taxon>Hemiptera</taxon>
        <taxon>Sternorrhyncha</taxon>
        <taxon>Psylloidea</taxon>
        <taxon>Psyllidae</taxon>
        <taxon>Diaphorininae</taxon>
        <taxon>Diaphorina</taxon>
    </lineage>
</organism>
<evidence type="ECO:0000313" key="3">
    <source>
        <dbReference type="RefSeq" id="XP_026681651.1"/>
    </source>
</evidence>
<dbReference type="PaxDb" id="121845-A0A3Q0IZM2"/>
<proteinExistence type="predicted"/>
<accession>A0A3Q0IZM2</accession>
<dbReference type="KEGG" id="dci:103512351"/>
<feature type="coiled-coil region" evidence="1">
    <location>
        <begin position="49"/>
        <end position="76"/>
    </location>
</feature>
<feature type="coiled-coil region" evidence="1">
    <location>
        <begin position="179"/>
        <end position="220"/>
    </location>
</feature>
<keyword evidence="2" id="KW-1185">Reference proteome</keyword>
<dbReference type="RefSeq" id="XP_026681651.1">
    <property type="nucleotide sequence ID" value="XM_026825850.1"/>
</dbReference>
<evidence type="ECO:0000256" key="1">
    <source>
        <dbReference type="SAM" id="Coils"/>
    </source>
</evidence>
<evidence type="ECO:0000313" key="2">
    <source>
        <dbReference type="Proteomes" id="UP000079169"/>
    </source>
</evidence>
<dbReference type="AlphaFoldDB" id="A0A3Q0IZM2"/>
<sequence>MDCTEYNTVNYNFQVELDKRNADTIELRKESNKTFLELQNKLELRSTQLSAVQEKYDRLEQVFKEVEKESNELRDKLTGQAQDEIDYRVHLEAQLNAQKAFVQAHKEALDATKSKCIDMETTIVELKTSLDAQNSKQVALEAENKRDCSLGCKSVFIIEKSKSLKKDVEKIQAESKASIAKLESRVTELLSSESKLRQELRTTESEANELKIKLRKLVTENEYKEEMLTTLRHNGEFD</sequence>
<dbReference type="Proteomes" id="UP000079169">
    <property type="component" value="Unplaced"/>
</dbReference>
<gene>
    <name evidence="3" type="primary">LOC103512351</name>
</gene>
<protein>
    <submittedName>
        <fullName evidence="3">Uncharacterized protein At4g38062-like</fullName>
    </submittedName>
</protein>
<keyword evidence="1" id="KW-0175">Coiled coil</keyword>
<name>A0A3Q0IZM2_DIACI</name>
<dbReference type="GeneID" id="103512351"/>